<keyword evidence="2" id="KW-1185">Reference proteome</keyword>
<reference evidence="1 2" key="2">
    <citation type="journal article" date="2022" name="Mol. Ecol. Resour.">
        <title>The genomes of chicory, endive, great burdock and yacon provide insights into Asteraceae paleo-polyploidization history and plant inulin production.</title>
        <authorList>
            <person name="Fan W."/>
            <person name="Wang S."/>
            <person name="Wang H."/>
            <person name="Wang A."/>
            <person name="Jiang F."/>
            <person name="Liu H."/>
            <person name="Zhao H."/>
            <person name="Xu D."/>
            <person name="Zhang Y."/>
        </authorList>
    </citation>
    <scope>NUCLEOTIDE SEQUENCE [LARGE SCALE GENOMIC DNA]</scope>
    <source>
        <strain evidence="2">cv. Niubang</strain>
    </source>
</reference>
<comment type="caution">
    <text evidence="1">The sequence shown here is derived from an EMBL/GenBank/DDBJ whole genome shotgun (WGS) entry which is preliminary data.</text>
</comment>
<sequence>MLSQISYTYILFYSVVILPILSYLMNEYASHGSAKPDQIMSDCHQNDYELFITQTKANMYRENEFSG</sequence>
<gene>
    <name evidence="1" type="ORF">L6452_38458</name>
</gene>
<evidence type="ECO:0000313" key="1">
    <source>
        <dbReference type="EMBL" id="KAI3672372.1"/>
    </source>
</evidence>
<dbReference type="Proteomes" id="UP001055879">
    <property type="component" value="Linkage Group LG15"/>
</dbReference>
<protein>
    <submittedName>
        <fullName evidence="1">Uncharacterized protein</fullName>
    </submittedName>
</protein>
<dbReference type="EMBL" id="CM042061">
    <property type="protein sequence ID" value="KAI3672372.1"/>
    <property type="molecule type" value="Genomic_DNA"/>
</dbReference>
<accession>A0ACB8XQ14</accession>
<name>A0ACB8XQ14_ARCLA</name>
<organism evidence="1 2">
    <name type="scientific">Arctium lappa</name>
    <name type="common">Greater burdock</name>
    <name type="synonym">Lappa major</name>
    <dbReference type="NCBI Taxonomy" id="4217"/>
    <lineage>
        <taxon>Eukaryota</taxon>
        <taxon>Viridiplantae</taxon>
        <taxon>Streptophyta</taxon>
        <taxon>Embryophyta</taxon>
        <taxon>Tracheophyta</taxon>
        <taxon>Spermatophyta</taxon>
        <taxon>Magnoliopsida</taxon>
        <taxon>eudicotyledons</taxon>
        <taxon>Gunneridae</taxon>
        <taxon>Pentapetalae</taxon>
        <taxon>asterids</taxon>
        <taxon>campanulids</taxon>
        <taxon>Asterales</taxon>
        <taxon>Asteraceae</taxon>
        <taxon>Carduoideae</taxon>
        <taxon>Cardueae</taxon>
        <taxon>Arctiinae</taxon>
        <taxon>Arctium</taxon>
    </lineage>
</organism>
<evidence type="ECO:0000313" key="2">
    <source>
        <dbReference type="Proteomes" id="UP001055879"/>
    </source>
</evidence>
<reference evidence="2" key="1">
    <citation type="journal article" date="2022" name="Mol. Ecol. Resour.">
        <title>The genomes of chicory, endive, great burdock and yacon provide insights into Asteraceae palaeo-polyploidization history and plant inulin production.</title>
        <authorList>
            <person name="Fan W."/>
            <person name="Wang S."/>
            <person name="Wang H."/>
            <person name="Wang A."/>
            <person name="Jiang F."/>
            <person name="Liu H."/>
            <person name="Zhao H."/>
            <person name="Xu D."/>
            <person name="Zhang Y."/>
        </authorList>
    </citation>
    <scope>NUCLEOTIDE SEQUENCE [LARGE SCALE GENOMIC DNA]</scope>
    <source>
        <strain evidence="2">cv. Niubang</strain>
    </source>
</reference>
<proteinExistence type="predicted"/>